<protein>
    <submittedName>
        <fullName evidence="2">Putative diguanylate cyclase YdaM</fullName>
        <ecNumber evidence="2">2.7.7.65</ecNumber>
    </submittedName>
</protein>
<dbReference type="SUPFAM" id="SSF55073">
    <property type="entry name" value="Nucleotide cyclase"/>
    <property type="match status" value="1"/>
</dbReference>
<accession>A0A1J5QNN9</accession>
<dbReference type="InterPro" id="IPR000160">
    <property type="entry name" value="GGDEF_dom"/>
</dbReference>
<dbReference type="NCBIfam" id="TIGR00254">
    <property type="entry name" value="GGDEF"/>
    <property type="match status" value="1"/>
</dbReference>
<evidence type="ECO:0000259" key="1">
    <source>
        <dbReference type="PROSITE" id="PS50887"/>
    </source>
</evidence>
<comment type="caution">
    <text evidence="2">The sequence shown here is derived from an EMBL/GenBank/DDBJ whole genome shotgun (WGS) entry which is preliminary data.</text>
</comment>
<dbReference type="CDD" id="cd01949">
    <property type="entry name" value="GGDEF"/>
    <property type="match status" value="1"/>
</dbReference>
<reference evidence="2" key="1">
    <citation type="submission" date="2016-10" db="EMBL/GenBank/DDBJ databases">
        <title>Sequence of Gallionella enrichment culture.</title>
        <authorList>
            <person name="Poehlein A."/>
            <person name="Muehling M."/>
            <person name="Daniel R."/>
        </authorList>
    </citation>
    <scope>NUCLEOTIDE SEQUENCE</scope>
</reference>
<dbReference type="AlphaFoldDB" id="A0A1J5QNN9"/>
<gene>
    <name evidence="2" type="primary">ydaM_24</name>
    <name evidence="2" type="ORF">GALL_367150</name>
</gene>
<dbReference type="EMBL" id="MLJW01000915">
    <property type="protein sequence ID" value="OIQ81511.1"/>
    <property type="molecule type" value="Genomic_DNA"/>
</dbReference>
<dbReference type="PANTHER" id="PTHR45138:SF9">
    <property type="entry name" value="DIGUANYLATE CYCLASE DGCM-RELATED"/>
    <property type="match status" value="1"/>
</dbReference>
<dbReference type="InterPro" id="IPR050469">
    <property type="entry name" value="Diguanylate_Cyclase"/>
</dbReference>
<dbReference type="InterPro" id="IPR043128">
    <property type="entry name" value="Rev_trsase/Diguanyl_cyclase"/>
</dbReference>
<dbReference type="PANTHER" id="PTHR45138">
    <property type="entry name" value="REGULATORY COMPONENTS OF SENSORY TRANSDUCTION SYSTEM"/>
    <property type="match status" value="1"/>
</dbReference>
<dbReference type="EC" id="2.7.7.65" evidence="2"/>
<dbReference type="Pfam" id="PF00990">
    <property type="entry name" value="GGDEF"/>
    <property type="match status" value="1"/>
</dbReference>
<dbReference type="InterPro" id="IPR029787">
    <property type="entry name" value="Nucleotide_cyclase"/>
</dbReference>
<dbReference type="GO" id="GO:0052621">
    <property type="term" value="F:diguanylate cyclase activity"/>
    <property type="evidence" value="ECO:0007669"/>
    <property type="project" value="UniProtKB-EC"/>
</dbReference>
<dbReference type="PROSITE" id="PS50887">
    <property type="entry name" value="GGDEF"/>
    <property type="match status" value="1"/>
</dbReference>
<feature type="domain" description="GGDEF" evidence="1">
    <location>
        <begin position="19"/>
        <end position="141"/>
    </location>
</feature>
<keyword evidence="2" id="KW-0808">Transferase</keyword>
<sequence length="154" mass="16891">MANRRVWRAELPEMMTGSDVLCIALLDLDFFKTYNDTRGHLAGDTMLADLAKSWAAQLRTQDLLVRWGGEEFALALPGCDLPEALEVLERLRASVPDGQTVSAGLARWDGTETIEALMSRADAGLYRAKNDGRDRTIMAIGGDFAPGTGPRHTR</sequence>
<keyword evidence="2" id="KW-0548">Nucleotidyltransferase</keyword>
<organism evidence="2">
    <name type="scientific">mine drainage metagenome</name>
    <dbReference type="NCBI Taxonomy" id="410659"/>
    <lineage>
        <taxon>unclassified sequences</taxon>
        <taxon>metagenomes</taxon>
        <taxon>ecological metagenomes</taxon>
    </lineage>
</organism>
<proteinExistence type="predicted"/>
<name>A0A1J5QNN9_9ZZZZ</name>
<dbReference type="SMART" id="SM00267">
    <property type="entry name" value="GGDEF"/>
    <property type="match status" value="1"/>
</dbReference>
<evidence type="ECO:0000313" key="2">
    <source>
        <dbReference type="EMBL" id="OIQ81511.1"/>
    </source>
</evidence>
<dbReference type="Gene3D" id="3.30.70.270">
    <property type="match status" value="1"/>
</dbReference>